<dbReference type="InterPro" id="IPR050330">
    <property type="entry name" value="Bact_OuterMem_StrucFunc"/>
</dbReference>
<accession>A0A3M8QRY3</accession>
<dbReference type="InterPro" id="IPR006665">
    <property type="entry name" value="OmpA-like"/>
</dbReference>
<dbReference type="GO" id="GO:0009279">
    <property type="term" value="C:cell outer membrane"/>
    <property type="evidence" value="ECO:0007669"/>
    <property type="project" value="UniProtKB-SubCell"/>
</dbReference>
<dbReference type="Pfam" id="PF13488">
    <property type="entry name" value="Gly-zipper_Omp"/>
    <property type="match status" value="1"/>
</dbReference>
<dbReference type="CDD" id="cd07185">
    <property type="entry name" value="OmpA_C-like"/>
    <property type="match status" value="1"/>
</dbReference>
<dbReference type="RefSeq" id="WP_123105698.1">
    <property type="nucleotide sequence ID" value="NZ_CP127527.1"/>
</dbReference>
<dbReference type="PRINTS" id="PR01023">
    <property type="entry name" value="NAFLGMOTY"/>
</dbReference>
<feature type="domain" description="OmpA-like" evidence="6">
    <location>
        <begin position="111"/>
        <end position="228"/>
    </location>
</feature>
<feature type="transmembrane region" description="Helical" evidence="5">
    <location>
        <begin position="12"/>
        <end position="30"/>
    </location>
</feature>
<keyword evidence="2 4" id="KW-0472">Membrane</keyword>
<dbReference type="InterPro" id="IPR036737">
    <property type="entry name" value="OmpA-like_sf"/>
</dbReference>
<dbReference type="Gene3D" id="3.30.1330.60">
    <property type="entry name" value="OmpA-like domain"/>
    <property type="match status" value="1"/>
</dbReference>
<evidence type="ECO:0000256" key="5">
    <source>
        <dbReference type="SAM" id="Phobius"/>
    </source>
</evidence>
<dbReference type="PANTHER" id="PTHR30329:SF21">
    <property type="entry name" value="LIPOPROTEIN YIAD-RELATED"/>
    <property type="match status" value="1"/>
</dbReference>
<feature type="transmembrane region" description="Helical" evidence="5">
    <location>
        <begin position="59"/>
        <end position="80"/>
    </location>
</feature>
<evidence type="ECO:0000259" key="6">
    <source>
        <dbReference type="PROSITE" id="PS51123"/>
    </source>
</evidence>
<evidence type="ECO:0000256" key="4">
    <source>
        <dbReference type="PROSITE-ProRule" id="PRU00473"/>
    </source>
</evidence>
<organism evidence="7">
    <name type="scientific">Acidithiobacillus sulfuriphilus</name>
    <dbReference type="NCBI Taxonomy" id="1867749"/>
    <lineage>
        <taxon>Bacteria</taxon>
        <taxon>Pseudomonadati</taxon>
        <taxon>Pseudomonadota</taxon>
        <taxon>Acidithiobacillia</taxon>
        <taxon>Acidithiobacillales</taxon>
        <taxon>Acidithiobacillaceae</taxon>
        <taxon>Acidithiobacillus</taxon>
    </lineage>
</organism>
<comment type="caution">
    <text evidence="7">The sequence shown here is derived from an EMBL/GenBank/DDBJ whole genome shotgun (WGS) entry which is preliminary data.</text>
</comment>
<dbReference type="PANTHER" id="PTHR30329">
    <property type="entry name" value="STATOR ELEMENT OF FLAGELLAR MOTOR COMPLEX"/>
    <property type="match status" value="1"/>
</dbReference>
<keyword evidence="5" id="KW-0812">Transmembrane</keyword>
<proteinExistence type="predicted"/>
<evidence type="ECO:0000256" key="3">
    <source>
        <dbReference type="ARBA" id="ARBA00023237"/>
    </source>
</evidence>
<gene>
    <name evidence="7" type="ORF">EC580_12910</name>
</gene>
<dbReference type="Pfam" id="PF00691">
    <property type="entry name" value="OmpA"/>
    <property type="match status" value="1"/>
</dbReference>
<dbReference type="SUPFAM" id="SSF103088">
    <property type="entry name" value="OmpA-like"/>
    <property type="match status" value="1"/>
</dbReference>
<dbReference type="OrthoDB" id="5296103at2"/>
<dbReference type="AlphaFoldDB" id="A0A3M8QRY3"/>
<dbReference type="InterPro" id="IPR039567">
    <property type="entry name" value="Gly-zipper"/>
</dbReference>
<name>A0A3M8QRY3_9PROT</name>
<sequence>MDQQRIYAGRGVWILAGLLALGGCATTPGYQKTQTGATVGALGGAALGAIIGNQTGSPLAGAAIGAGVGALAGGAVGYAMDQQQQEFQQRLAAQEAANQVAIQRVQLANRQQAINLRLSGQAFFKTNSTELATNNSAALNNIAQVLNQYPNSRVLVTGYTDNTGSPSYNLQLSRDRAQTMANYLITQGVDPARIQVVGMGEANPIASNATPAGRQLNRRVEITVIPQQNG</sequence>
<protein>
    <submittedName>
        <fullName evidence="7">OmpA family protein</fullName>
    </submittedName>
</protein>
<dbReference type="PROSITE" id="PS51123">
    <property type="entry name" value="OMPA_2"/>
    <property type="match status" value="1"/>
</dbReference>
<dbReference type="PRINTS" id="PR01021">
    <property type="entry name" value="OMPADOMAIN"/>
</dbReference>
<evidence type="ECO:0000313" key="7">
    <source>
        <dbReference type="EMBL" id="RNF58242.1"/>
    </source>
</evidence>
<evidence type="ECO:0000256" key="2">
    <source>
        <dbReference type="ARBA" id="ARBA00023136"/>
    </source>
</evidence>
<dbReference type="EMBL" id="RIZI01000191">
    <property type="protein sequence ID" value="RNF58242.1"/>
    <property type="molecule type" value="Genomic_DNA"/>
</dbReference>
<reference evidence="7" key="1">
    <citation type="submission" date="2018-10" db="EMBL/GenBank/DDBJ databases">
        <title>Acidithiobacillus sulfuriphilus sp. nov.: an extremely acidophilic sulfur-oxidizing chemolithotroph isolated from a neutral pH environment.</title>
        <authorList>
            <person name="Falagan C."/>
            <person name="Moya-Beltran A."/>
            <person name="Quatrini R."/>
            <person name="Johnson D.B."/>
        </authorList>
    </citation>
    <scope>NUCLEOTIDE SEQUENCE [LARGE SCALE GENOMIC DNA]</scope>
    <source>
        <strain evidence="7">CJ-2</strain>
    </source>
</reference>
<comment type="subcellular location">
    <subcellularLocation>
        <location evidence="1">Cell outer membrane</location>
    </subcellularLocation>
</comment>
<evidence type="ECO:0000256" key="1">
    <source>
        <dbReference type="ARBA" id="ARBA00004442"/>
    </source>
</evidence>
<dbReference type="PROSITE" id="PS51257">
    <property type="entry name" value="PROKAR_LIPOPROTEIN"/>
    <property type="match status" value="1"/>
</dbReference>
<keyword evidence="5" id="KW-1133">Transmembrane helix</keyword>
<dbReference type="InterPro" id="IPR006664">
    <property type="entry name" value="OMP_bac"/>
</dbReference>
<keyword evidence="3" id="KW-0998">Cell outer membrane</keyword>